<feature type="compositionally biased region" description="Basic and acidic residues" evidence="1">
    <location>
        <begin position="71"/>
        <end position="90"/>
    </location>
</feature>
<protein>
    <submittedName>
        <fullName evidence="2">Uncharacterized protein</fullName>
    </submittedName>
</protein>
<name>A0ABC8TNB0_9AQUA</name>
<feature type="compositionally biased region" description="Basic and acidic residues" evidence="1">
    <location>
        <begin position="124"/>
        <end position="151"/>
    </location>
</feature>
<feature type="region of interest" description="Disordered" evidence="1">
    <location>
        <begin position="1"/>
        <end position="151"/>
    </location>
</feature>
<evidence type="ECO:0000313" key="3">
    <source>
        <dbReference type="Proteomes" id="UP001642360"/>
    </source>
</evidence>
<dbReference type="Proteomes" id="UP001642360">
    <property type="component" value="Unassembled WGS sequence"/>
</dbReference>
<evidence type="ECO:0000256" key="1">
    <source>
        <dbReference type="SAM" id="MobiDB-lite"/>
    </source>
</evidence>
<dbReference type="AlphaFoldDB" id="A0ABC8TNB0"/>
<feature type="compositionally biased region" description="Basic and acidic residues" evidence="1">
    <location>
        <begin position="43"/>
        <end position="61"/>
    </location>
</feature>
<evidence type="ECO:0000313" key="2">
    <source>
        <dbReference type="EMBL" id="CAK9170930.1"/>
    </source>
</evidence>
<reference evidence="2 3" key="1">
    <citation type="submission" date="2024-02" db="EMBL/GenBank/DDBJ databases">
        <authorList>
            <person name="Vignale AGUSTIN F."/>
            <person name="Sosa J E."/>
            <person name="Modenutti C."/>
        </authorList>
    </citation>
    <scope>NUCLEOTIDE SEQUENCE [LARGE SCALE GENOMIC DNA]</scope>
</reference>
<dbReference type="EMBL" id="CAUOFW020005613">
    <property type="protein sequence ID" value="CAK9170930.1"/>
    <property type="molecule type" value="Genomic_DNA"/>
</dbReference>
<comment type="caution">
    <text evidence="2">The sequence shown here is derived from an EMBL/GenBank/DDBJ whole genome shotgun (WGS) entry which is preliminary data.</text>
</comment>
<accession>A0ABC8TNB0</accession>
<keyword evidence="3" id="KW-1185">Reference proteome</keyword>
<gene>
    <name evidence="2" type="ORF">ILEXP_LOCUS40451</name>
</gene>
<organism evidence="2 3">
    <name type="scientific">Ilex paraguariensis</name>
    <name type="common">yerba mate</name>
    <dbReference type="NCBI Taxonomy" id="185542"/>
    <lineage>
        <taxon>Eukaryota</taxon>
        <taxon>Viridiplantae</taxon>
        <taxon>Streptophyta</taxon>
        <taxon>Embryophyta</taxon>
        <taxon>Tracheophyta</taxon>
        <taxon>Spermatophyta</taxon>
        <taxon>Magnoliopsida</taxon>
        <taxon>eudicotyledons</taxon>
        <taxon>Gunneridae</taxon>
        <taxon>Pentapetalae</taxon>
        <taxon>asterids</taxon>
        <taxon>campanulids</taxon>
        <taxon>Aquifoliales</taxon>
        <taxon>Aquifoliaceae</taxon>
        <taxon>Ilex</taxon>
    </lineage>
</organism>
<proteinExistence type="predicted"/>
<sequence>MLGLVSEPLSGFSPTPPLNEPPNAKRRNARAILASGIQDENDEGRGYDRRSTLEGASKEETVMSGELDENNEGRGYDRRSTLEGASKEETVMSGDPTTPLNEPPNAKRRNARAISASGIQDENNEGRGYDRRSTLEGASKEETVMSGEVRDDFDFNREYEAYGLQESSIMEPEEGYVDMEEIELHSEEDDNTYSQEYGAYGLQESLIMEPEEGYVDMEEIELHSEEDDNTYSR</sequence>